<comment type="caution">
    <text evidence="1">The sequence shown here is derived from an EMBL/GenBank/DDBJ whole genome shotgun (WGS) entry which is preliminary data.</text>
</comment>
<dbReference type="AlphaFoldDB" id="X0TCA1"/>
<evidence type="ECO:0000313" key="1">
    <source>
        <dbReference type="EMBL" id="GAF73695.1"/>
    </source>
</evidence>
<organism evidence="1">
    <name type="scientific">marine sediment metagenome</name>
    <dbReference type="NCBI Taxonomy" id="412755"/>
    <lineage>
        <taxon>unclassified sequences</taxon>
        <taxon>metagenomes</taxon>
        <taxon>ecological metagenomes</taxon>
    </lineage>
</organism>
<dbReference type="EMBL" id="BARS01004144">
    <property type="protein sequence ID" value="GAF73695.1"/>
    <property type="molecule type" value="Genomic_DNA"/>
</dbReference>
<reference evidence="1" key="1">
    <citation type="journal article" date="2014" name="Front. Microbiol.">
        <title>High frequency of phylogenetically diverse reductive dehalogenase-homologous genes in deep subseafloor sedimentary metagenomes.</title>
        <authorList>
            <person name="Kawai M."/>
            <person name="Futagami T."/>
            <person name="Toyoda A."/>
            <person name="Takaki Y."/>
            <person name="Nishi S."/>
            <person name="Hori S."/>
            <person name="Arai W."/>
            <person name="Tsubouchi T."/>
            <person name="Morono Y."/>
            <person name="Uchiyama I."/>
            <person name="Ito T."/>
            <person name="Fujiyama A."/>
            <person name="Inagaki F."/>
            <person name="Takami H."/>
        </authorList>
    </citation>
    <scope>NUCLEOTIDE SEQUENCE</scope>
    <source>
        <strain evidence="1">Expedition CK06-06</strain>
    </source>
</reference>
<gene>
    <name evidence="1" type="ORF">S01H1_08079</name>
</gene>
<protein>
    <submittedName>
        <fullName evidence="1">Uncharacterized protein</fullName>
    </submittedName>
</protein>
<feature type="non-terminal residue" evidence="1">
    <location>
        <position position="367"/>
    </location>
</feature>
<proteinExistence type="predicted"/>
<name>X0TCA1_9ZZZZ</name>
<accession>X0TCA1</accession>
<sequence>MKKILLSLTLIMFLGLVTSQGLTPPDSIGNVTINQNITNVENNFIGGNTSFNQTLTDGLYIGWVDESSLDVDSANWWAGLTGWVSGWFFKSGNELSFNETKLDEHSDGRYWNVDGQNATGDYNVEGYIHLGEFNETPLAEQLLTKKGDLLVGGDILGTKGMVLYTEPYGQGLLIQIPNESESVVRFVSYGFLDGETKTLCDRDKNFEWSDIGKYVVFTGRSEPYEITAPIDTYLNTSCVVLTIAREDVPNIDPADFLVVEPSFFAVLDGGQSIFTLANSSDSVVRINNKEANSFTSFYVDIKAGIQDATSGIISMDADGNFDVTNFILNYLSSSEANSTQNTNLLIQSDLSNHNDGEFIIADYQILA</sequence>